<organism evidence="1 2">
    <name type="scientific">Paenibacillus baimaensis</name>
    <dbReference type="NCBI Taxonomy" id="2982185"/>
    <lineage>
        <taxon>Bacteria</taxon>
        <taxon>Bacillati</taxon>
        <taxon>Bacillota</taxon>
        <taxon>Bacilli</taxon>
        <taxon>Bacillales</taxon>
        <taxon>Paenibacillaceae</taxon>
        <taxon>Paenibacillus</taxon>
    </lineage>
</organism>
<proteinExistence type="predicted"/>
<gene>
    <name evidence="1" type="ORF">OB236_36490</name>
</gene>
<evidence type="ECO:0000313" key="2">
    <source>
        <dbReference type="Proteomes" id="UP001652445"/>
    </source>
</evidence>
<keyword evidence="2" id="KW-1185">Reference proteome</keyword>
<protein>
    <submittedName>
        <fullName evidence="1">Uncharacterized protein</fullName>
    </submittedName>
</protein>
<name>A0ABT2USM9_9BACL</name>
<evidence type="ECO:0000313" key="1">
    <source>
        <dbReference type="EMBL" id="MCU6797639.1"/>
    </source>
</evidence>
<dbReference type="Proteomes" id="UP001652445">
    <property type="component" value="Unassembled WGS sequence"/>
</dbReference>
<sequence length="86" mass="10183">MSDLHKNKCNELRDQLHQYVQENDDFVQGVMSALDALEREPIMLDNMEKLSQENRRLKQEIVRLRDILHSKDEGSMSSKLRDALRE</sequence>
<comment type="caution">
    <text evidence="1">The sequence shown here is derived from an EMBL/GenBank/DDBJ whole genome shotgun (WGS) entry which is preliminary data.</text>
</comment>
<dbReference type="RefSeq" id="WP_262688389.1">
    <property type="nucleotide sequence ID" value="NZ_JAOQIO010000123.1"/>
</dbReference>
<dbReference type="EMBL" id="JAOQIO010000123">
    <property type="protein sequence ID" value="MCU6797639.1"/>
    <property type="molecule type" value="Genomic_DNA"/>
</dbReference>
<reference evidence="1 2" key="1">
    <citation type="submission" date="2022-09" db="EMBL/GenBank/DDBJ databases">
        <authorList>
            <person name="Han X.L."/>
            <person name="Wang Q."/>
            <person name="Lu T."/>
        </authorList>
    </citation>
    <scope>NUCLEOTIDE SEQUENCE [LARGE SCALE GENOMIC DNA]</scope>
    <source>
        <strain evidence="1 2">WQ 127069</strain>
    </source>
</reference>
<accession>A0ABT2USM9</accession>